<dbReference type="SUPFAM" id="SSF53850">
    <property type="entry name" value="Periplasmic binding protein-like II"/>
    <property type="match status" value="1"/>
</dbReference>
<comment type="similarity">
    <text evidence="1">Belongs to the LysR transcriptional regulatory family.</text>
</comment>
<dbReference type="Pfam" id="PF00126">
    <property type="entry name" value="HTH_1"/>
    <property type="match status" value="1"/>
</dbReference>
<dbReference type="InterPro" id="IPR036390">
    <property type="entry name" value="WH_DNA-bd_sf"/>
</dbReference>
<gene>
    <name evidence="6" type="ORF">ACFQDL_19310</name>
</gene>
<dbReference type="Pfam" id="PF03466">
    <property type="entry name" value="LysR_substrate"/>
    <property type="match status" value="1"/>
</dbReference>
<evidence type="ECO:0000313" key="7">
    <source>
        <dbReference type="Proteomes" id="UP001596422"/>
    </source>
</evidence>
<dbReference type="Gene3D" id="3.40.190.290">
    <property type="match status" value="1"/>
</dbReference>
<dbReference type="InterPro" id="IPR036388">
    <property type="entry name" value="WH-like_DNA-bd_sf"/>
</dbReference>
<dbReference type="InterPro" id="IPR000847">
    <property type="entry name" value="LysR_HTH_N"/>
</dbReference>
<dbReference type="PROSITE" id="PS50931">
    <property type="entry name" value="HTH_LYSR"/>
    <property type="match status" value="1"/>
</dbReference>
<dbReference type="PANTHER" id="PTHR30126:SF98">
    <property type="entry name" value="HTH-TYPE TRANSCRIPTIONAL ACTIVATOR BAUR"/>
    <property type="match status" value="1"/>
</dbReference>
<proteinExistence type="inferred from homology"/>
<feature type="domain" description="HTH lysR-type" evidence="5">
    <location>
        <begin position="14"/>
        <end position="71"/>
    </location>
</feature>
<keyword evidence="4" id="KW-0804">Transcription</keyword>
<keyword evidence="2" id="KW-0805">Transcription regulation</keyword>
<reference evidence="7" key="1">
    <citation type="journal article" date="2019" name="Int. J. Syst. Evol. Microbiol.">
        <title>The Global Catalogue of Microorganisms (GCM) 10K type strain sequencing project: providing services to taxonomists for standard genome sequencing and annotation.</title>
        <authorList>
            <consortium name="The Broad Institute Genomics Platform"/>
            <consortium name="The Broad Institute Genome Sequencing Center for Infectious Disease"/>
            <person name="Wu L."/>
            <person name="Ma J."/>
        </authorList>
    </citation>
    <scope>NUCLEOTIDE SEQUENCE [LARGE SCALE GENOMIC DNA]</scope>
    <source>
        <strain evidence="7">NBRC 111756</strain>
    </source>
</reference>
<evidence type="ECO:0000256" key="1">
    <source>
        <dbReference type="ARBA" id="ARBA00009437"/>
    </source>
</evidence>
<dbReference type="Gene3D" id="1.10.10.10">
    <property type="entry name" value="Winged helix-like DNA-binding domain superfamily/Winged helix DNA-binding domain"/>
    <property type="match status" value="1"/>
</dbReference>
<comment type="caution">
    <text evidence="6">The sequence shown here is derived from an EMBL/GenBank/DDBJ whole genome shotgun (WGS) entry which is preliminary data.</text>
</comment>
<evidence type="ECO:0000256" key="4">
    <source>
        <dbReference type="ARBA" id="ARBA00023163"/>
    </source>
</evidence>
<evidence type="ECO:0000313" key="6">
    <source>
        <dbReference type="EMBL" id="MFC6671971.1"/>
    </source>
</evidence>
<dbReference type="CDD" id="cd05466">
    <property type="entry name" value="PBP2_LTTR_substrate"/>
    <property type="match status" value="1"/>
</dbReference>
<organism evidence="6 7">
    <name type="scientific">Marinobacterium aestuariivivens</name>
    <dbReference type="NCBI Taxonomy" id="1698799"/>
    <lineage>
        <taxon>Bacteria</taxon>
        <taxon>Pseudomonadati</taxon>
        <taxon>Pseudomonadota</taxon>
        <taxon>Gammaproteobacteria</taxon>
        <taxon>Oceanospirillales</taxon>
        <taxon>Oceanospirillaceae</taxon>
        <taxon>Marinobacterium</taxon>
    </lineage>
</organism>
<dbReference type="PANTHER" id="PTHR30126">
    <property type="entry name" value="HTH-TYPE TRANSCRIPTIONAL REGULATOR"/>
    <property type="match status" value="1"/>
</dbReference>
<name>A0ABW2A3C5_9GAMM</name>
<dbReference type="Proteomes" id="UP001596422">
    <property type="component" value="Unassembled WGS sequence"/>
</dbReference>
<evidence type="ECO:0000256" key="3">
    <source>
        <dbReference type="ARBA" id="ARBA00023125"/>
    </source>
</evidence>
<evidence type="ECO:0000256" key="2">
    <source>
        <dbReference type="ARBA" id="ARBA00023015"/>
    </source>
</evidence>
<keyword evidence="7" id="KW-1185">Reference proteome</keyword>
<sequence length="310" mass="34555">MSLKNYSLGQVGDFEIKQLRIFKSVVDNGGFSAAETELNISRSTISIHISNLESRLNLRLCRRGRGGFALTPEGTAIYEMTSRLLDSLEEFRNQVNEMSQNPAGELRIAVSDGTSLDPRSRFPEMIARFCSRAPEILLQTEVATLADIERMVLNDEADVGLMPYHRQLDGLNYIHLYSDVCRLYCSRNNPLLALEESELTDEVINCFTAVEPGVKPNEEATQQLSGMSLKGRAYFYETRLAMILSGKFIAFLPEAYAEPWVGSGQLKSLGGPERYYRLGIAAVTKKSCQPNKATSLFLDIIEDVHSPHSG</sequence>
<evidence type="ECO:0000259" key="5">
    <source>
        <dbReference type="PROSITE" id="PS50931"/>
    </source>
</evidence>
<keyword evidence="3" id="KW-0238">DNA-binding</keyword>
<dbReference type="RefSeq" id="WP_379910442.1">
    <property type="nucleotide sequence ID" value="NZ_JBHSWE010000001.1"/>
</dbReference>
<protein>
    <submittedName>
        <fullName evidence="6">LysR family transcriptional regulator</fullName>
    </submittedName>
</protein>
<dbReference type="InterPro" id="IPR005119">
    <property type="entry name" value="LysR_subst-bd"/>
</dbReference>
<dbReference type="SUPFAM" id="SSF46785">
    <property type="entry name" value="Winged helix' DNA-binding domain"/>
    <property type="match status" value="1"/>
</dbReference>
<accession>A0ABW2A3C5</accession>
<dbReference type="EMBL" id="JBHSWE010000001">
    <property type="protein sequence ID" value="MFC6671971.1"/>
    <property type="molecule type" value="Genomic_DNA"/>
</dbReference>